<dbReference type="AlphaFoldDB" id="A0A9Q0P6J0"/>
<dbReference type="InterPro" id="IPR028103">
    <property type="entry name" value="Spatacsin"/>
</dbReference>
<name>A0A9Q0P6J0_9ROSI</name>
<dbReference type="PANTHER" id="PTHR13650:SF0">
    <property type="entry name" value="SPATACSIN"/>
    <property type="match status" value="1"/>
</dbReference>
<feature type="non-terminal residue" evidence="1">
    <location>
        <position position="289"/>
    </location>
</feature>
<sequence>MIKGHEYDASFCNARTIMSPNLVPDSNLNVPEIDEIIHTVDDIAEGGGEMAALATLMYGTDPIQNCLSIGSVKRHGSSSAQCTLENLKPTLQQFPTLWRTLVAASFGHDTTSNFLGPKRNKNALANYLNWRDNIFFSTARDTSLLQMLPCWFPKAVRRLIQLYIQGPLGWQSVSGLPAGETLLYRDFDFIMHNDEHTDINAVFWEETTQKHVQEELYDSSLEETKLGLEHHLHRGRALAAFNHILGVRAQKLKLEGQSGASSHGQRNVHSDVQALLAPLTESEEVVLSS</sequence>
<dbReference type="Proteomes" id="UP001151752">
    <property type="component" value="Chromosome 5"/>
</dbReference>
<reference evidence="1" key="1">
    <citation type="submission" date="2022-11" db="EMBL/GenBank/DDBJ databases">
        <authorList>
            <person name="Hyden B.L."/>
            <person name="Feng K."/>
            <person name="Yates T."/>
            <person name="Jawdy S."/>
            <person name="Smart L.B."/>
            <person name="Muchero W."/>
        </authorList>
    </citation>
    <scope>NUCLEOTIDE SEQUENCE</scope>
    <source>
        <tissue evidence="1">Shoot tip</tissue>
    </source>
</reference>
<evidence type="ECO:0000313" key="2">
    <source>
        <dbReference type="Proteomes" id="UP001151752"/>
    </source>
</evidence>
<accession>A0A9Q0P6J0</accession>
<keyword evidence="2" id="KW-1185">Reference proteome</keyword>
<gene>
    <name evidence="1" type="ORF">OIU74_020697</name>
</gene>
<protein>
    <submittedName>
        <fullName evidence="1">Uncharacterized protein</fullName>
    </submittedName>
</protein>
<proteinExistence type="predicted"/>
<evidence type="ECO:0000313" key="1">
    <source>
        <dbReference type="EMBL" id="KAJ6682506.1"/>
    </source>
</evidence>
<reference evidence="1" key="2">
    <citation type="journal article" date="2023" name="Int. J. Mol. Sci.">
        <title>De Novo Assembly and Annotation of 11 Diverse Shrub Willow (Salix) Genomes Reveals Novel Gene Organization in Sex-Linked Regions.</title>
        <authorList>
            <person name="Hyden B."/>
            <person name="Feng K."/>
            <person name="Yates T.B."/>
            <person name="Jawdy S."/>
            <person name="Cereghino C."/>
            <person name="Smart L.B."/>
            <person name="Muchero W."/>
        </authorList>
    </citation>
    <scope>NUCLEOTIDE SEQUENCE</scope>
    <source>
        <tissue evidence="1">Shoot tip</tissue>
    </source>
</reference>
<dbReference type="EMBL" id="JAPFFM010000020">
    <property type="protein sequence ID" value="KAJ6682506.1"/>
    <property type="molecule type" value="Genomic_DNA"/>
</dbReference>
<comment type="caution">
    <text evidence="1">The sequence shown here is derived from an EMBL/GenBank/DDBJ whole genome shotgun (WGS) entry which is preliminary data.</text>
</comment>
<dbReference type="GO" id="GO:0005737">
    <property type="term" value="C:cytoplasm"/>
    <property type="evidence" value="ECO:0007669"/>
    <property type="project" value="TreeGrafter"/>
</dbReference>
<dbReference type="PANTHER" id="PTHR13650">
    <property type="entry name" value="SPATACSIN"/>
    <property type="match status" value="1"/>
</dbReference>
<organism evidence="1 2">
    <name type="scientific">Salix koriyanagi</name>
    <dbReference type="NCBI Taxonomy" id="2511006"/>
    <lineage>
        <taxon>Eukaryota</taxon>
        <taxon>Viridiplantae</taxon>
        <taxon>Streptophyta</taxon>
        <taxon>Embryophyta</taxon>
        <taxon>Tracheophyta</taxon>
        <taxon>Spermatophyta</taxon>
        <taxon>Magnoliopsida</taxon>
        <taxon>eudicotyledons</taxon>
        <taxon>Gunneridae</taxon>
        <taxon>Pentapetalae</taxon>
        <taxon>rosids</taxon>
        <taxon>fabids</taxon>
        <taxon>Malpighiales</taxon>
        <taxon>Salicaceae</taxon>
        <taxon>Saliceae</taxon>
        <taxon>Salix</taxon>
    </lineage>
</organism>